<dbReference type="PANTHER" id="PTHR48100">
    <property type="entry name" value="BROAD-SPECIFICITY PHOSPHATASE YOR283W-RELATED"/>
    <property type="match status" value="1"/>
</dbReference>
<accession>A0A842IB94</accession>
<dbReference type="EMBL" id="JACLQD010000003">
    <property type="protein sequence ID" value="MBC2836374.1"/>
    <property type="molecule type" value="Genomic_DNA"/>
</dbReference>
<comment type="caution">
    <text evidence="1">The sequence shown here is derived from an EMBL/GenBank/DDBJ whole genome shotgun (WGS) entry which is preliminary data.</text>
</comment>
<proteinExistence type="predicted"/>
<sequence length="194" mass="21571">MDVTRLWWVRHGPTHEKAMVGWRDVPADLSDSETLARLNAHLPQGALLVSSDLIRATATADALARGRHRLPHDAGLRELHFGDWDGRTWDEIVASHPELSFAYWDDPGEHRPPNGESWNEAAARIHAATDALIAAHRGRDLILVAHFGAILTQVQRAKGCTPLDVFAHKIDNLSVTRIDHGPDGWHLHAINHLP</sequence>
<evidence type="ECO:0000313" key="1">
    <source>
        <dbReference type="EMBL" id="MBC2836374.1"/>
    </source>
</evidence>
<dbReference type="Gene3D" id="3.40.50.1240">
    <property type="entry name" value="Phosphoglycerate mutase-like"/>
    <property type="match status" value="1"/>
</dbReference>
<dbReference type="PANTHER" id="PTHR48100:SF1">
    <property type="entry name" value="HISTIDINE PHOSPHATASE FAMILY PROTEIN-RELATED"/>
    <property type="match status" value="1"/>
</dbReference>
<reference evidence="1 2" key="1">
    <citation type="journal article" date="2017" name="Int. J. Syst. Evol. Microbiol.">
        <title>Gemmobacter straminiformis sp. nov., isolated from an artificial fountain.</title>
        <authorList>
            <person name="Kang J.Y."/>
            <person name="Kim M.J."/>
            <person name="Chun J."/>
            <person name="Son K.P."/>
            <person name="Jahng K.Y."/>
        </authorList>
    </citation>
    <scope>NUCLEOTIDE SEQUENCE [LARGE SCALE GENOMIC DNA]</scope>
    <source>
        <strain evidence="1 2">CAM-8</strain>
    </source>
</reference>
<dbReference type="InterPro" id="IPR029033">
    <property type="entry name" value="His_PPase_superfam"/>
</dbReference>
<dbReference type="RefSeq" id="WP_185797976.1">
    <property type="nucleotide sequence ID" value="NZ_JACLQD010000003.1"/>
</dbReference>
<dbReference type="InterPro" id="IPR013078">
    <property type="entry name" value="His_Pase_superF_clade-1"/>
</dbReference>
<organism evidence="1 2">
    <name type="scientific">Paragemmobacter straminiformis</name>
    <dbReference type="NCBI Taxonomy" id="2045119"/>
    <lineage>
        <taxon>Bacteria</taxon>
        <taxon>Pseudomonadati</taxon>
        <taxon>Pseudomonadota</taxon>
        <taxon>Alphaproteobacteria</taxon>
        <taxon>Rhodobacterales</taxon>
        <taxon>Paracoccaceae</taxon>
        <taxon>Paragemmobacter</taxon>
    </lineage>
</organism>
<gene>
    <name evidence="1" type="ORF">H7F16_12715</name>
</gene>
<dbReference type="InterPro" id="IPR050275">
    <property type="entry name" value="PGM_Phosphatase"/>
</dbReference>
<dbReference type="GO" id="GO:0016791">
    <property type="term" value="F:phosphatase activity"/>
    <property type="evidence" value="ECO:0007669"/>
    <property type="project" value="TreeGrafter"/>
</dbReference>
<dbReference type="SUPFAM" id="SSF53254">
    <property type="entry name" value="Phosphoglycerate mutase-like"/>
    <property type="match status" value="1"/>
</dbReference>
<dbReference type="GO" id="GO:0005737">
    <property type="term" value="C:cytoplasm"/>
    <property type="evidence" value="ECO:0007669"/>
    <property type="project" value="TreeGrafter"/>
</dbReference>
<protein>
    <submittedName>
        <fullName evidence="1">Histidine phosphatase family protein</fullName>
    </submittedName>
</protein>
<dbReference type="Pfam" id="PF00300">
    <property type="entry name" value="His_Phos_1"/>
    <property type="match status" value="1"/>
</dbReference>
<evidence type="ECO:0000313" key="2">
    <source>
        <dbReference type="Proteomes" id="UP000555411"/>
    </source>
</evidence>
<dbReference type="Proteomes" id="UP000555411">
    <property type="component" value="Unassembled WGS sequence"/>
</dbReference>
<name>A0A842IB94_9RHOB</name>
<keyword evidence="2" id="KW-1185">Reference proteome</keyword>
<dbReference type="AlphaFoldDB" id="A0A842IB94"/>